<dbReference type="InterPro" id="IPR001279">
    <property type="entry name" value="Metallo-B-lactamas"/>
</dbReference>
<dbReference type="CDD" id="cd07729">
    <property type="entry name" value="AHL_lactonase_MBL-fold"/>
    <property type="match status" value="1"/>
</dbReference>
<evidence type="ECO:0000256" key="5">
    <source>
        <dbReference type="ARBA" id="ARBA00022833"/>
    </source>
</evidence>
<proteinExistence type="inferred from homology"/>
<dbReference type="Proteomes" id="UP001569428">
    <property type="component" value="Unassembled WGS sequence"/>
</dbReference>
<gene>
    <name evidence="8" type="ORF">ACCI49_09380</name>
</gene>
<dbReference type="InterPro" id="IPR036866">
    <property type="entry name" value="RibonucZ/Hydroxyglut_hydro"/>
</dbReference>
<keyword evidence="3" id="KW-0479">Metal-binding</keyword>
<dbReference type="SMART" id="SM00849">
    <property type="entry name" value="Lactamase_B"/>
    <property type="match status" value="1"/>
</dbReference>
<keyword evidence="5" id="KW-0862">Zinc</keyword>
<keyword evidence="4" id="KW-0378">Hydrolase</keyword>
<dbReference type="SUPFAM" id="SSF56281">
    <property type="entry name" value="Metallo-hydrolase/oxidoreductase"/>
    <property type="match status" value="1"/>
</dbReference>
<keyword evidence="6" id="KW-0732">Signal</keyword>
<evidence type="ECO:0000313" key="9">
    <source>
        <dbReference type="Proteomes" id="UP001569428"/>
    </source>
</evidence>
<comment type="similarity">
    <text evidence="2">Belongs to the metallo-beta-lactamase superfamily.</text>
</comment>
<dbReference type="PANTHER" id="PTHR42978:SF2">
    <property type="entry name" value="102 KBASES UNSTABLE REGION: FROM 1 TO 119443"/>
    <property type="match status" value="1"/>
</dbReference>
<name>A0ABV4NZB0_9GAMM</name>
<reference evidence="8 9" key="1">
    <citation type="submission" date="2024-08" db="EMBL/GenBank/DDBJ databases">
        <authorList>
            <person name="Ishaq N."/>
        </authorList>
    </citation>
    <scope>NUCLEOTIDE SEQUENCE [LARGE SCALE GENOMIC DNA]</scope>
    <source>
        <strain evidence="8 9">DSM 18651</strain>
    </source>
</reference>
<dbReference type="EMBL" id="JBGMEK010000016">
    <property type="protein sequence ID" value="MFA0811129.1"/>
    <property type="molecule type" value="Genomic_DNA"/>
</dbReference>
<accession>A0ABV4NZB0</accession>
<dbReference type="InterPro" id="IPR051013">
    <property type="entry name" value="MBL_superfamily_lactonases"/>
</dbReference>
<protein>
    <submittedName>
        <fullName evidence="8">N-acyl homoserine lactonase family protein</fullName>
    </submittedName>
</protein>
<organism evidence="8 9">
    <name type="scientific">Microbulbifer epialgicus</name>
    <dbReference type="NCBI Taxonomy" id="393907"/>
    <lineage>
        <taxon>Bacteria</taxon>
        <taxon>Pseudomonadati</taxon>
        <taxon>Pseudomonadota</taxon>
        <taxon>Gammaproteobacteria</taxon>
        <taxon>Cellvibrionales</taxon>
        <taxon>Microbulbiferaceae</taxon>
        <taxon>Microbulbifer</taxon>
    </lineage>
</organism>
<sequence length="265" mass="29956">MRLGKYLTLFTCLAISITTIPALATVKLYTIDCGRVYVKDFGDFSNTGFFDGKPVEAAAPCFLIEHPKGRLLWDAGVGKNETIAGLKLVINPVTPELRKIGLTPKDIDFLAFSHLHIDHIGQANIFTDSTWIMNPDEWSNMKDNLGEKSLVSYYPKAQKKLIHRDFDVFDDGSVKILLLPGHTSSHQALMVKLENSGYVLLAGDTYHQRESRTEKLVPRFNVDRADTLASMDRVEGLVKLKKAKLIIQHDIRDFKSLPKFREYMD</sequence>
<evidence type="ECO:0000256" key="4">
    <source>
        <dbReference type="ARBA" id="ARBA00022801"/>
    </source>
</evidence>
<evidence type="ECO:0000256" key="6">
    <source>
        <dbReference type="SAM" id="SignalP"/>
    </source>
</evidence>
<evidence type="ECO:0000256" key="1">
    <source>
        <dbReference type="ARBA" id="ARBA00001947"/>
    </source>
</evidence>
<comment type="cofactor">
    <cofactor evidence="1">
        <name>Zn(2+)</name>
        <dbReference type="ChEBI" id="CHEBI:29105"/>
    </cofactor>
</comment>
<dbReference type="PANTHER" id="PTHR42978">
    <property type="entry name" value="QUORUM-QUENCHING LACTONASE YTNP-RELATED-RELATED"/>
    <property type="match status" value="1"/>
</dbReference>
<feature type="chain" id="PRO_5046515258" evidence="6">
    <location>
        <begin position="25"/>
        <end position="265"/>
    </location>
</feature>
<evidence type="ECO:0000256" key="2">
    <source>
        <dbReference type="ARBA" id="ARBA00007749"/>
    </source>
</evidence>
<comment type="caution">
    <text evidence="8">The sequence shown here is derived from an EMBL/GenBank/DDBJ whole genome shotgun (WGS) entry which is preliminary data.</text>
</comment>
<keyword evidence="9" id="KW-1185">Reference proteome</keyword>
<evidence type="ECO:0000313" key="8">
    <source>
        <dbReference type="EMBL" id="MFA0811129.1"/>
    </source>
</evidence>
<dbReference type="RefSeq" id="WP_371838698.1">
    <property type="nucleotide sequence ID" value="NZ_JBGMEK010000016.1"/>
</dbReference>
<evidence type="ECO:0000256" key="3">
    <source>
        <dbReference type="ARBA" id="ARBA00022723"/>
    </source>
</evidence>
<dbReference type="Gene3D" id="3.60.15.10">
    <property type="entry name" value="Ribonuclease Z/Hydroxyacylglutathione hydrolase-like"/>
    <property type="match status" value="1"/>
</dbReference>
<dbReference type="Pfam" id="PF00753">
    <property type="entry name" value="Lactamase_B"/>
    <property type="match status" value="1"/>
</dbReference>
<feature type="domain" description="Metallo-beta-lactamase" evidence="7">
    <location>
        <begin position="58"/>
        <end position="249"/>
    </location>
</feature>
<evidence type="ECO:0000259" key="7">
    <source>
        <dbReference type="SMART" id="SM00849"/>
    </source>
</evidence>
<feature type="signal peptide" evidence="6">
    <location>
        <begin position="1"/>
        <end position="24"/>
    </location>
</feature>